<evidence type="ECO:0000313" key="8">
    <source>
        <dbReference type="RefSeq" id="XP_041438542.1"/>
    </source>
</evidence>
<gene>
    <name evidence="8" type="primary">LOC108707562</name>
</gene>
<dbReference type="GO" id="GO:0042393">
    <property type="term" value="F:histone binding"/>
    <property type="evidence" value="ECO:0000318"/>
    <property type="project" value="GO_Central"/>
</dbReference>
<evidence type="ECO:0000259" key="6">
    <source>
        <dbReference type="PROSITE" id="PS51805"/>
    </source>
</evidence>
<feature type="domain" description="PHD-type" evidence="6">
    <location>
        <begin position="8"/>
        <end position="124"/>
    </location>
</feature>
<dbReference type="AlphaFoldDB" id="A0A8J1MA10"/>
<dbReference type="GO" id="GO:0008270">
    <property type="term" value="F:zinc ion binding"/>
    <property type="evidence" value="ECO:0007669"/>
    <property type="project" value="UniProtKB-KW"/>
</dbReference>
<feature type="compositionally biased region" description="Polar residues" evidence="5">
    <location>
        <begin position="200"/>
        <end position="213"/>
    </location>
</feature>
<keyword evidence="7" id="KW-1185">Reference proteome</keyword>
<feature type="region of interest" description="Disordered" evidence="5">
    <location>
        <begin position="415"/>
        <end position="454"/>
    </location>
</feature>
<feature type="compositionally biased region" description="Low complexity" evidence="5">
    <location>
        <begin position="134"/>
        <end position="149"/>
    </location>
</feature>
<keyword evidence="3" id="KW-0862">Zinc</keyword>
<evidence type="ECO:0000256" key="4">
    <source>
        <dbReference type="SAM" id="Coils"/>
    </source>
</evidence>
<feature type="compositionally biased region" description="Low complexity" evidence="5">
    <location>
        <begin position="289"/>
        <end position="300"/>
    </location>
</feature>
<dbReference type="PANTHER" id="PTHR12420">
    <property type="entry name" value="PHD FINGER PROTEIN"/>
    <property type="match status" value="1"/>
</dbReference>
<keyword evidence="4" id="KW-0175">Coiled coil</keyword>
<feature type="region of interest" description="Disordered" evidence="5">
    <location>
        <begin position="274"/>
        <end position="300"/>
    </location>
</feature>
<dbReference type="Gene3D" id="3.30.40.10">
    <property type="entry name" value="Zinc/RING finger domain, C3HC4 (zinc finger)"/>
    <property type="match status" value="1"/>
</dbReference>
<evidence type="ECO:0000256" key="2">
    <source>
        <dbReference type="ARBA" id="ARBA00022771"/>
    </source>
</evidence>
<keyword evidence="1" id="KW-0479">Metal-binding</keyword>
<feature type="compositionally biased region" description="Polar residues" evidence="5">
    <location>
        <begin position="415"/>
        <end position="448"/>
    </location>
</feature>
<dbReference type="RefSeq" id="XP_041438542.1">
    <property type="nucleotide sequence ID" value="XM_041582608.1"/>
</dbReference>
<dbReference type="Proteomes" id="UP000186698">
    <property type="component" value="Chromosome 2L"/>
</dbReference>
<dbReference type="OrthoDB" id="512616at2759"/>
<name>A0A8J1MA10_XENLA</name>
<dbReference type="CDD" id="cd15673">
    <property type="entry name" value="ePHD_PHF6_like"/>
    <property type="match status" value="1"/>
</dbReference>
<feature type="compositionally biased region" description="Polar residues" evidence="5">
    <location>
        <begin position="462"/>
        <end position="479"/>
    </location>
</feature>
<dbReference type="GeneID" id="108707562"/>
<dbReference type="GO" id="GO:0005634">
    <property type="term" value="C:nucleus"/>
    <property type="evidence" value="ECO:0000318"/>
    <property type="project" value="GO_Central"/>
</dbReference>
<protein>
    <submittedName>
        <fullName evidence="8">Uncharacterized protein LOC108707562 isoform X1</fullName>
    </submittedName>
</protein>
<sequence>MSTSKPVLGPCAFCHQLEQNPDTGLLLTNEDGITAHFNCMIFSPEVISAPTKKFGGFDIPSVKKEIKRGIKTICRVCRKNGATIGCNVKQCRKTYHYMCGKKDGAEFIESEEKQVYLIYCKKHKHDKQNKDGDSSSSVTSLDSITSSSIEDSDVSYKPKERKKRNQKQSEGVTPRKKRKAKRIDLNEGRQGEDSAESSEPGPSSRYSDTSNIEQRLKKQKQKDLEETTPRKKTTAKKISNLIKISNALNSLVDVAPINENQNANEVCITSHSSEGLQPMQEASHDMSLDRSASNSESSESLLSPKIIRSVSLFERKKKTTEMQALEVNLEEDINSEEQRILSQMYILHGGSFSSQDSSLNVASQHINSLNVGDIPTEHIDIPVSTNSTFAKDSEKLYKPVGNSLAEVPVCSTNAEKTSISQSENHSNPESLANPYHTNSPTVKSTSGAHHSADEKHTRLVQPMSSSNGDEQSNKQCIVSSQNEGASQLVVQSCLKDLPAVALEQSIPRTEPSLNILGMNSSSAEQPVFIAGKHNSSIKLVMKTPIVNLKSVEQNEGASQLVVQSCLKDLPAVALEQSIPGVNTQSAEPSFNILGKNSSSAEQQGKQNLSIKLIMKTPILNVKSAEQNEGASQLAVKSCLKDLPAVALEQSISGVNTQSAEPSLNILGMNSSSDEQPVLIAGEDSSSVKLVMKTTIVNVKSKEHSISFFGTNKRSEEQSKCLPKVNNTSAEDALYCLVLKSIKVPQTADIFPPVTQCSNTAVAQSTSSPRTKDTPVAQCKNSPHVHGPLAAECPSSPSGPSTSSALATSESVLCDTENQDWPIAHKVALFSEYTCIKHEMTKGDLGEGDAKDFWTKCQSHHCRQFLLENIEKSVKSVSQKILSGEAEDQDYETALRYLWGSGCLESVIIQEKQEIQRKLQSLEETKERLQKNDKALTDLLGKGK</sequence>
<evidence type="ECO:0000256" key="3">
    <source>
        <dbReference type="ARBA" id="ARBA00022833"/>
    </source>
</evidence>
<dbReference type="Pfam" id="PF13771">
    <property type="entry name" value="zf-HC5HC2H"/>
    <property type="match status" value="1"/>
</dbReference>
<dbReference type="PROSITE" id="PS51805">
    <property type="entry name" value="EPHD"/>
    <property type="match status" value="1"/>
</dbReference>
<feature type="coiled-coil region" evidence="4">
    <location>
        <begin position="904"/>
        <end position="938"/>
    </location>
</feature>
<dbReference type="InterPro" id="IPR013083">
    <property type="entry name" value="Znf_RING/FYVE/PHD"/>
</dbReference>
<feature type="region of interest" description="Disordered" evidence="5">
    <location>
        <begin position="460"/>
        <end position="479"/>
    </location>
</feature>
<dbReference type="GO" id="GO:0042826">
    <property type="term" value="F:histone deacetylase binding"/>
    <property type="evidence" value="ECO:0000318"/>
    <property type="project" value="GO_Central"/>
</dbReference>
<feature type="region of interest" description="Disordered" evidence="5">
    <location>
        <begin position="761"/>
        <end position="780"/>
    </location>
</feature>
<feature type="region of interest" description="Disordered" evidence="5">
    <location>
        <begin position="126"/>
        <end position="233"/>
    </location>
</feature>
<proteinExistence type="predicted"/>
<evidence type="ECO:0000256" key="5">
    <source>
        <dbReference type="SAM" id="MobiDB-lite"/>
    </source>
</evidence>
<dbReference type="InterPro" id="IPR034732">
    <property type="entry name" value="EPHD"/>
</dbReference>
<feature type="compositionally biased region" description="Basic and acidic residues" evidence="5">
    <location>
        <begin position="182"/>
        <end position="192"/>
    </location>
</feature>
<dbReference type="InterPro" id="IPR051188">
    <property type="entry name" value="PHD-type_Zinc_Finger"/>
</dbReference>
<reference evidence="8" key="1">
    <citation type="submission" date="2025-08" db="UniProtKB">
        <authorList>
            <consortium name="RefSeq"/>
        </authorList>
    </citation>
    <scope>IDENTIFICATION</scope>
    <source>
        <strain evidence="8">J_2021</strain>
        <tissue evidence="8">Erythrocytes</tissue>
    </source>
</reference>
<accession>A0A8J1MA10</accession>
<dbReference type="InterPro" id="IPR001965">
    <property type="entry name" value="Znf_PHD"/>
</dbReference>
<keyword evidence="2" id="KW-0863">Zinc-finger</keyword>
<dbReference type="SMART" id="SM00249">
    <property type="entry name" value="PHD"/>
    <property type="match status" value="1"/>
</dbReference>
<dbReference type="PANTHER" id="PTHR12420:SF15">
    <property type="entry name" value="PHD FINGER PROTEIN 6"/>
    <property type="match status" value="1"/>
</dbReference>
<evidence type="ECO:0000313" key="7">
    <source>
        <dbReference type="Proteomes" id="UP000186698"/>
    </source>
</evidence>
<evidence type="ECO:0000256" key="1">
    <source>
        <dbReference type="ARBA" id="ARBA00022723"/>
    </source>
</evidence>
<organism evidence="7 8">
    <name type="scientific">Xenopus laevis</name>
    <name type="common">African clawed frog</name>
    <dbReference type="NCBI Taxonomy" id="8355"/>
    <lineage>
        <taxon>Eukaryota</taxon>
        <taxon>Metazoa</taxon>
        <taxon>Chordata</taxon>
        <taxon>Craniata</taxon>
        <taxon>Vertebrata</taxon>
        <taxon>Euteleostomi</taxon>
        <taxon>Amphibia</taxon>
        <taxon>Batrachia</taxon>
        <taxon>Anura</taxon>
        <taxon>Pipoidea</taxon>
        <taxon>Pipidae</taxon>
        <taxon>Xenopodinae</taxon>
        <taxon>Xenopus</taxon>
        <taxon>Xenopus</taxon>
    </lineage>
</organism>